<keyword evidence="9" id="KW-0326">Glycosidase</keyword>
<evidence type="ECO:0000256" key="6">
    <source>
        <dbReference type="PIRSR" id="PIRSR601382-1"/>
    </source>
</evidence>
<dbReference type="GO" id="GO:0005783">
    <property type="term" value="C:endoplasmic reticulum"/>
    <property type="evidence" value="ECO:0007669"/>
    <property type="project" value="TreeGrafter"/>
</dbReference>
<evidence type="ECO:0000256" key="9">
    <source>
        <dbReference type="RuleBase" id="RU361193"/>
    </source>
</evidence>
<proteinExistence type="inferred from homology"/>
<dbReference type="FunFam" id="1.50.10.10:FF:000037">
    <property type="entry name" value="alpha-1,2-Mannosidase"/>
    <property type="match status" value="1"/>
</dbReference>
<evidence type="ECO:0000313" key="11">
    <source>
        <dbReference type="Proteomes" id="UP000016931"/>
    </source>
</evidence>
<comment type="similarity">
    <text evidence="3 9">Belongs to the glycosyl hydrolase 47 family.</text>
</comment>
<evidence type="ECO:0000256" key="3">
    <source>
        <dbReference type="ARBA" id="ARBA00007658"/>
    </source>
</evidence>
<feature type="binding site" evidence="7">
    <location>
        <position position="598"/>
    </location>
    <ligand>
        <name>Ca(2+)</name>
        <dbReference type="ChEBI" id="CHEBI:29108"/>
    </ligand>
</feature>
<gene>
    <name evidence="10" type="ORF">SEPMUDRAFT_64187</name>
</gene>
<dbReference type="GO" id="GO:0004571">
    <property type="term" value="F:mannosyl-oligosaccharide 1,2-alpha-mannosidase activity"/>
    <property type="evidence" value="ECO:0007669"/>
    <property type="project" value="InterPro"/>
</dbReference>
<keyword evidence="7" id="KW-0106">Calcium</keyword>
<dbReference type="InterPro" id="IPR012341">
    <property type="entry name" value="6hp_glycosidase-like_sf"/>
</dbReference>
<dbReference type="OrthoDB" id="8118055at2759"/>
<dbReference type="InterPro" id="IPR050749">
    <property type="entry name" value="Glycosyl_Hydrolase_47"/>
</dbReference>
<dbReference type="InterPro" id="IPR036026">
    <property type="entry name" value="Seven-hairpin_glycosidases"/>
</dbReference>
<evidence type="ECO:0000256" key="7">
    <source>
        <dbReference type="PIRSR" id="PIRSR601382-2"/>
    </source>
</evidence>
<dbReference type="OMA" id="WRMFKNI"/>
<feature type="active site" description="Proton donor" evidence="6">
    <location>
        <position position="190"/>
    </location>
</feature>
<dbReference type="InterPro" id="IPR001382">
    <property type="entry name" value="Glyco_hydro_47"/>
</dbReference>
<feature type="active site" evidence="6">
    <location>
        <position position="328"/>
    </location>
</feature>
<dbReference type="Gene3D" id="1.50.10.10">
    <property type="match status" value="1"/>
</dbReference>
<keyword evidence="4 9" id="KW-0378">Hydrolase</keyword>
<feature type="disulfide bond" evidence="8">
    <location>
        <begin position="400"/>
        <end position="429"/>
    </location>
</feature>
<dbReference type="RefSeq" id="XP_016761463.1">
    <property type="nucleotide sequence ID" value="XM_016909670.1"/>
</dbReference>
<reference evidence="10 11" key="1">
    <citation type="journal article" date="2012" name="PLoS Pathog.">
        <title>Diverse lifestyles and strategies of plant pathogenesis encoded in the genomes of eighteen Dothideomycetes fungi.</title>
        <authorList>
            <person name="Ohm R.A."/>
            <person name="Feau N."/>
            <person name="Henrissat B."/>
            <person name="Schoch C.L."/>
            <person name="Horwitz B.A."/>
            <person name="Barry K.W."/>
            <person name="Condon B.J."/>
            <person name="Copeland A.C."/>
            <person name="Dhillon B."/>
            <person name="Glaser F."/>
            <person name="Hesse C.N."/>
            <person name="Kosti I."/>
            <person name="LaButti K."/>
            <person name="Lindquist E.A."/>
            <person name="Lucas S."/>
            <person name="Salamov A.A."/>
            <person name="Bradshaw R.E."/>
            <person name="Ciuffetti L."/>
            <person name="Hamelin R.C."/>
            <person name="Kema G.H.J."/>
            <person name="Lawrence C."/>
            <person name="Scott J.A."/>
            <person name="Spatafora J.W."/>
            <person name="Turgeon B.G."/>
            <person name="de Wit P.J.G.M."/>
            <person name="Zhong S."/>
            <person name="Goodwin S.B."/>
            <person name="Grigoriev I.V."/>
        </authorList>
    </citation>
    <scope>NUCLEOTIDE SEQUENCE [LARGE SCALE GENOMIC DNA]</scope>
    <source>
        <strain evidence="10 11">SO2202</strain>
    </source>
</reference>
<dbReference type="PRINTS" id="PR00747">
    <property type="entry name" value="GLYHDRLASE47"/>
</dbReference>
<dbReference type="EMBL" id="KB456263">
    <property type="protein sequence ID" value="EMF13342.1"/>
    <property type="molecule type" value="Genomic_DNA"/>
</dbReference>
<dbReference type="PANTHER" id="PTHR11742">
    <property type="entry name" value="MANNOSYL-OLIGOSACCHARIDE ALPHA-1,2-MANNOSIDASE-RELATED"/>
    <property type="match status" value="1"/>
</dbReference>
<evidence type="ECO:0000256" key="8">
    <source>
        <dbReference type="PIRSR" id="PIRSR601382-3"/>
    </source>
</evidence>
<organism evidence="10 11">
    <name type="scientific">Sphaerulina musiva (strain SO2202)</name>
    <name type="common">Poplar stem canker fungus</name>
    <name type="synonym">Septoria musiva</name>
    <dbReference type="NCBI Taxonomy" id="692275"/>
    <lineage>
        <taxon>Eukaryota</taxon>
        <taxon>Fungi</taxon>
        <taxon>Dikarya</taxon>
        <taxon>Ascomycota</taxon>
        <taxon>Pezizomycotina</taxon>
        <taxon>Dothideomycetes</taxon>
        <taxon>Dothideomycetidae</taxon>
        <taxon>Mycosphaerellales</taxon>
        <taxon>Mycosphaerellaceae</taxon>
        <taxon>Sphaerulina</taxon>
    </lineage>
</organism>
<dbReference type="STRING" id="692275.M3B0N6"/>
<dbReference type="AlphaFoldDB" id="M3B0N6"/>
<dbReference type="UniPathway" id="UPA00378"/>
<dbReference type="EC" id="3.2.1.-" evidence="9"/>
<dbReference type="PANTHER" id="PTHR11742:SF49">
    <property type="entry name" value="ALPHA-1,2-MANNOSIDASE"/>
    <property type="match status" value="1"/>
</dbReference>
<evidence type="ECO:0000256" key="4">
    <source>
        <dbReference type="ARBA" id="ARBA00022801"/>
    </source>
</evidence>
<accession>M3B0N6</accession>
<keyword evidence="11" id="KW-1185">Reference proteome</keyword>
<dbReference type="Pfam" id="PF01532">
    <property type="entry name" value="Glyco_hydro_47"/>
    <property type="match status" value="1"/>
</dbReference>
<evidence type="ECO:0000256" key="1">
    <source>
        <dbReference type="ARBA" id="ARBA00001913"/>
    </source>
</evidence>
<protein>
    <recommendedName>
        <fullName evidence="9">alpha-1,2-Mannosidase</fullName>
        <ecNumber evidence="9">3.2.1.-</ecNumber>
    </recommendedName>
</protein>
<name>M3B0N6_SPHMS</name>
<dbReference type="HOGENOM" id="CLU_003818_0_0_1"/>
<dbReference type="GO" id="GO:0016020">
    <property type="term" value="C:membrane"/>
    <property type="evidence" value="ECO:0007669"/>
    <property type="project" value="InterPro"/>
</dbReference>
<dbReference type="eggNOG" id="KOG2431">
    <property type="taxonomic scope" value="Eukaryota"/>
</dbReference>
<evidence type="ECO:0000256" key="5">
    <source>
        <dbReference type="ARBA" id="ARBA00023157"/>
    </source>
</evidence>
<dbReference type="GO" id="GO:0036503">
    <property type="term" value="P:ERAD pathway"/>
    <property type="evidence" value="ECO:0007669"/>
    <property type="project" value="UniProtKB-ARBA"/>
</dbReference>
<feature type="active site" evidence="6">
    <location>
        <position position="512"/>
    </location>
</feature>
<evidence type="ECO:0000313" key="10">
    <source>
        <dbReference type="EMBL" id="EMF13342.1"/>
    </source>
</evidence>
<feature type="active site" description="Proton donor" evidence="6">
    <location>
        <position position="443"/>
    </location>
</feature>
<keyword evidence="7" id="KW-0479">Metal-binding</keyword>
<dbReference type="GeneID" id="27906807"/>
<evidence type="ECO:0000256" key="2">
    <source>
        <dbReference type="ARBA" id="ARBA00004922"/>
    </source>
</evidence>
<keyword evidence="5 8" id="KW-1015">Disulfide bond</keyword>
<comment type="cofactor">
    <cofactor evidence="1 7">
        <name>Ca(2+)</name>
        <dbReference type="ChEBI" id="CHEBI:29108"/>
    </cofactor>
</comment>
<comment type="pathway">
    <text evidence="2">Protein modification; protein glycosylation.</text>
</comment>
<dbReference type="SUPFAM" id="SSF48225">
    <property type="entry name" value="Seven-hairpin glycosidases"/>
    <property type="match status" value="1"/>
</dbReference>
<dbReference type="GO" id="GO:0005509">
    <property type="term" value="F:calcium ion binding"/>
    <property type="evidence" value="ECO:0007669"/>
    <property type="project" value="InterPro"/>
</dbReference>
<sequence length="606" mass="68577">MMPPPVRRYLSLTLVSVLIFVILFNLAARLPGHAYRHTRSPPRAHRPIDEVLHPGFLKPKFRWKDVKLKHPVHKYVKIPQGPRVDIPRVQHSFEQESKDHAVWRKSCLSAVKEAFLHSWMGYKEHAWLQDEVAPISGNARNPFGSWGATLVDSLDSLWIMGLKKDFEMAVSAIKKVDFISTPTSEVNVFETTIRYLGGLLAAYDVSGQRYPVLLKKAIQLGEMLYLAFDTPNRMPMTRWNWQKTALGEDQEAKRSSLLAEVGSLTLEFTRLSQITGDMKWYDAVARVTDAFERAQPHTQLPGLWPTLVNTKDADFARDTTFTLGGMADSLYEYLPKQHLMLGGQTSQYESMFRTALAAAKESVFFRPLNSENRKMLLSGTVKRHSHSRTKLLPQAEHLACFAGGMVALAAKIFQQPDEMDTARELVDGCLWAYNSTISGIMPEIFTALPCKEADWNDCAWSEDTWLHAVAEKANHGTARAGYEKEAHQEIASKGLAPGFVAINDARYILRPEAIESVFVLYRITGDVRLQHQAWEMFQAITNATRTPIAFAALKDVTQLESPLIDSMESFWTAETLKYFYLIFSDPSVISLDDYVLNTEAHPLLRP</sequence>
<dbReference type="GO" id="GO:0005975">
    <property type="term" value="P:carbohydrate metabolic process"/>
    <property type="evidence" value="ECO:0007669"/>
    <property type="project" value="InterPro"/>
</dbReference>
<dbReference type="Proteomes" id="UP000016931">
    <property type="component" value="Unassembled WGS sequence"/>
</dbReference>